<dbReference type="InterPro" id="IPR007577">
    <property type="entry name" value="GlycoTrfase_DXD_sugar-bd_CS"/>
</dbReference>
<gene>
    <name evidence="3" type="ORF">TrVE_jg7599</name>
</gene>
<sequence>MNKFILLCLVSIIGFSIYYNYFAIDNSGNTLFETVVAVRGGLRPDTPPSSSTSLPTLPTPTTPAPTTTKNRTPKIVRPDGAPTPSSASLPSLPPSTTHNTTTTETKIPKIVHQSWKSRDLPASFKKWRQSCVDLNPDWEFRVWTDKENRDLVKDHYPHLLKVYDTYDVNIKRIDMVRYLYLHKVGGVYIDLDFACLAPFGDLFEGKEKFLVASQFPDRIDYANAFMASPPSHSILAKLMDNLEANKNKHVLAATGPSFLSGILKTSDPEGWEKLPMRRIYFQSWREHLCNTLENCK</sequence>
<dbReference type="Pfam" id="PF04488">
    <property type="entry name" value="Gly_transf_sug"/>
    <property type="match status" value="1"/>
</dbReference>
<keyword evidence="1" id="KW-0808">Transferase</keyword>
<dbReference type="PANTHER" id="PTHR32385">
    <property type="entry name" value="MANNOSYL PHOSPHORYLINOSITOL CERAMIDE SYNTHASE"/>
    <property type="match status" value="1"/>
</dbReference>
<dbReference type="GO" id="GO:0016020">
    <property type="term" value="C:membrane"/>
    <property type="evidence" value="ECO:0007669"/>
    <property type="project" value="GOC"/>
</dbReference>
<dbReference type="GO" id="GO:0051999">
    <property type="term" value="P:mannosyl-inositol phosphorylceramide biosynthetic process"/>
    <property type="evidence" value="ECO:0007669"/>
    <property type="project" value="TreeGrafter"/>
</dbReference>
<organism evidence="3 4">
    <name type="scientific">Triparma verrucosa</name>
    <dbReference type="NCBI Taxonomy" id="1606542"/>
    <lineage>
        <taxon>Eukaryota</taxon>
        <taxon>Sar</taxon>
        <taxon>Stramenopiles</taxon>
        <taxon>Ochrophyta</taxon>
        <taxon>Bolidophyceae</taxon>
        <taxon>Parmales</taxon>
        <taxon>Triparmaceae</taxon>
        <taxon>Triparma</taxon>
    </lineage>
</organism>
<evidence type="ECO:0000313" key="3">
    <source>
        <dbReference type="EMBL" id="GMI15206.1"/>
    </source>
</evidence>
<evidence type="ECO:0000256" key="2">
    <source>
        <dbReference type="SAM" id="MobiDB-lite"/>
    </source>
</evidence>
<dbReference type="AlphaFoldDB" id="A0A9W7FNJ1"/>
<feature type="compositionally biased region" description="Low complexity" evidence="2">
    <location>
        <begin position="82"/>
        <end position="105"/>
    </location>
</feature>
<protein>
    <submittedName>
        <fullName evidence="3">Uncharacterized protein</fullName>
    </submittedName>
</protein>
<dbReference type="InterPro" id="IPR029044">
    <property type="entry name" value="Nucleotide-diphossugar_trans"/>
</dbReference>
<dbReference type="GO" id="GO:0000030">
    <property type="term" value="F:mannosyltransferase activity"/>
    <property type="evidence" value="ECO:0007669"/>
    <property type="project" value="TreeGrafter"/>
</dbReference>
<keyword evidence="4" id="KW-1185">Reference proteome</keyword>
<proteinExistence type="predicted"/>
<evidence type="ECO:0000313" key="4">
    <source>
        <dbReference type="Proteomes" id="UP001165160"/>
    </source>
</evidence>
<dbReference type="Proteomes" id="UP001165160">
    <property type="component" value="Unassembled WGS sequence"/>
</dbReference>
<dbReference type="PANTHER" id="PTHR32385:SF15">
    <property type="entry name" value="INOSITOL PHOSPHOCERAMIDE MANNOSYLTRANSFERASE 1"/>
    <property type="match status" value="1"/>
</dbReference>
<reference evidence="4" key="1">
    <citation type="journal article" date="2023" name="Commun. Biol.">
        <title>Genome analysis of Parmales, the sister group of diatoms, reveals the evolutionary specialization of diatoms from phago-mixotrophs to photoautotrophs.</title>
        <authorList>
            <person name="Ban H."/>
            <person name="Sato S."/>
            <person name="Yoshikawa S."/>
            <person name="Yamada K."/>
            <person name="Nakamura Y."/>
            <person name="Ichinomiya M."/>
            <person name="Sato N."/>
            <person name="Blanc-Mathieu R."/>
            <person name="Endo H."/>
            <person name="Kuwata A."/>
            <person name="Ogata H."/>
        </authorList>
    </citation>
    <scope>NUCLEOTIDE SEQUENCE [LARGE SCALE GENOMIC DNA]</scope>
    <source>
        <strain evidence="4">NIES 3699</strain>
    </source>
</reference>
<dbReference type="EMBL" id="BRXX01000514">
    <property type="protein sequence ID" value="GMI15206.1"/>
    <property type="molecule type" value="Genomic_DNA"/>
</dbReference>
<dbReference type="Gene3D" id="3.90.550.20">
    <property type="match status" value="1"/>
</dbReference>
<feature type="region of interest" description="Disordered" evidence="2">
    <location>
        <begin position="43"/>
        <end position="108"/>
    </location>
</feature>
<dbReference type="SUPFAM" id="SSF53448">
    <property type="entry name" value="Nucleotide-diphospho-sugar transferases"/>
    <property type="match status" value="1"/>
</dbReference>
<evidence type="ECO:0000256" key="1">
    <source>
        <dbReference type="ARBA" id="ARBA00022679"/>
    </source>
</evidence>
<name>A0A9W7FNJ1_9STRA</name>
<comment type="caution">
    <text evidence="3">The sequence shown here is derived from an EMBL/GenBank/DDBJ whole genome shotgun (WGS) entry which is preliminary data.</text>
</comment>
<dbReference type="InterPro" id="IPR051706">
    <property type="entry name" value="Glycosyltransferase_domain"/>
</dbReference>
<accession>A0A9W7FNJ1</accession>